<proteinExistence type="predicted"/>
<dbReference type="KEGG" id="hmo:HM1_0529"/>
<dbReference type="AlphaFoldDB" id="B0TFY6"/>
<protein>
    <submittedName>
        <fullName evidence="2">Uncharacterized protein</fullName>
    </submittedName>
</protein>
<evidence type="ECO:0000313" key="2">
    <source>
        <dbReference type="EMBL" id="ABZ83143.1"/>
    </source>
</evidence>
<feature type="region of interest" description="Disordered" evidence="1">
    <location>
        <begin position="1"/>
        <end position="28"/>
    </location>
</feature>
<feature type="compositionally biased region" description="Basic and acidic residues" evidence="1">
    <location>
        <begin position="1"/>
        <end position="11"/>
    </location>
</feature>
<name>B0TFY6_HELMI</name>
<evidence type="ECO:0000313" key="3">
    <source>
        <dbReference type="Proteomes" id="UP000008550"/>
    </source>
</evidence>
<reference evidence="2 3" key="1">
    <citation type="journal article" date="2008" name="J. Bacteriol.">
        <title>The genome of Heliobacterium modesticaldum, a phototrophic representative of the Firmicutes containing the simplest photosynthetic apparatus.</title>
        <authorList>
            <person name="Sattley W.M."/>
            <person name="Madigan M.T."/>
            <person name="Swingley W.D."/>
            <person name="Cheung P.C."/>
            <person name="Clocksin K.M."/>
            <person name="Conrad A.L."/>
            <person name="Dejesa L.C."/>
            <person name="Honchak B.M."/>
            <person name="Jung D.O."/>
            <person name="Karbach L.E."/>
            <person name="Kurdoglu A."/>
            <person name="Lahiri S."/>
            <person name="Mastrian S.D."/>
            <person name="Page L.E."/>
            <person name="Taylor H.L."/>
            <person name="Wang Z.T."/>
            <person name="Raymond J."/>
            <person name="Chen M."/>
            <person name="Blankenship R.E."/>
            <person name="Touchman J.W."/>
        </authorList>
    </citation>
    <scope>NUCLEOTIDE SEQUENCE [LARGE SCALE GENOMIC DNA]</scope>
    <source>
        <strain evidence="3">ATCC 51547 / Ice1</strain>
    </source>
</reference>
<evidence type="ECO:0000256" key="1">
    <source>
        <dbReference type="SAM" id="MobiDB-lite"/>
    </source>
</evidence>
<keyword evidence="3" id="KW-1185">Reference proteome</keyword>
<dbReference type="Proteomes" id="UP000008550">
    <property type="component" value="Chromosome"/>
</dbReference>
<dbReference type="EMBL" id="CP000930">
    <property type="protein sequence ID" value="ABZ83143.1"/>
    <property type="molecule type" value="Genomic_DNA"/>
</dbReference>
<dbReference type="HOGENOM" id="CLU_3062220_0_0_9"/>
<accession>B0TFY6</accession>
<gene>
    <name evidence="2" type="ORF">HM1_0529</name>
</gene>
<sequence length="53" mass="5891">MKIDKDPSPDRLKRRPGTSQSTFLSRLDHRSTRPVDMCPICNIACWGGGCQGT</sequence>
<organism evidence="2 3">
    <name type="scientific">Heliobacterium modesticaldum (strain ATCC 51547 / Ice1)</name>
    <dbReference type="NCBI Taxonomy" id="498761"/>
    <lineage>
        <taxon>Bacteria</taxon>
        <taxon>Bacillati</taxon>
        <taxon>Bacillota</taxon>
        <taxon>Clostridia</taxon>
        <taxon>Eubacteriales</taxon>
        <taxon>Heliobacteriaceae</taxon>
        <taxon>Heliomicrobium</taxon>
    </lineage>
</organism>